<gene>
    <name evidence="1" type="ORF">C1H87_04470</name>
</gene>
<reference evidence="1 2" key="1">
    <citation type="submission" date="2018-01" db="EMBL/GenBank/DDBJ databases">
        <title>Complete genome sequence of Flavivirga eckloniae ECD14 isolated from seaweed Ecklonia cava.</title>
        <authorList>
            <person name="Lee J.H."/>
            <person name="Baik K.S."/>
            <person name="Seong C.N."/>
        </authorList>
    </citation>
    <scope>NUCLEOTIDE SEQUENCE [LARGE SCALE GENOMIC DNA]</scope>
    <source>
        <strain evidence="1 2">ECD14</strain>
    </source>
</reference>
<name>A0A2K9PLV2_9FLAO</name>
<dbReference type="EMBL" id="CP025791">
    <property type="protein sequence ID" value="AUP78005.1"/>
    <property type="molecule type" value="Genomic_DNA"/>
</dbReference>
<dbReference type="KEGG" id="fek:C1H87_04470"/>
<protein>
    <recommendedName>
        <fullName evidence="3">Small, acid-soluble spore protein, alpha/beta type</fullName>
    </recommendedName>
</protein>
<evidence type="ECO:0000313" key="2">
    <source>
        <dbReference type="Proteomes" id="UP000235826"/>
    </source>
</evidence>
<dbReference type="Proteomes" id="UP000235826">
    <property type="component" value="Chromosome"/>
</dbReference>
<dbReference type="OrthoDB" id="1453119at2"/>
<dbReference type="RefSeq" id="WP_102754664.1">
    <property type="nucleotide sequence ID" value="NZ_CP025791.1"/>
</dbReference>
<sequence>MSDKTKISKEFLKDFNWGYQVAKELGLKPNDITGMSASKNRTQAIKDGVKQYQKEQAHKKNREEEGIKR</sequence>
<dbReference type="AlphaFoldDB" id="A0A2K9PLV2"/>
<evidence type="ECO:0000313" key="1">
    <source>
        <dbReference type="EMBL" id="AUP78005.1"/>
    </source>
</evidence>
<organism evidence="1 2">
    <name type="scientific">Flavivirga eckloniae</name>
    <dbReference type="NCBI Taxonomy" id="1803846"/>
    <lineage>
        <taxon>Bacteria</taxon>
        <taxon>Pseudomonadati</taxon>
        <taxon>Bacteroidota</taxon>
        <taxon>Flavobacteriia</taxon>
        <taxon>Flavobacteriales</taxon>
        <taxon>Flavobacteriaceae</taxon>
        <taxon>Flavivirga</taxon>
    </lineage>
</organism>
<proteinExistence type="predicted"/>
<keyword evidence="2" id="KW-1185">Reference proteome</keyword>
<accession>A0A2K9PLV2</accession>
<evidence type="ECO:0008006" key="3">
    <source>
        <dbReference type="Google" id="ProtNLM"/>
    </source>
</evidence>